<keyword evidence="1" id="KW-1185">Reference proteome</keyword>
<organism evidence="1 2">
    <name type="scientific">Heterorhabditis bacteriophora</name>
    <name type="common">Entomopathogenic nematode worm</name>
    <dbReference type="NCBI Taxonomy" id="37862"/>
    <lineage>
        <taxon>Eukaryota</taxon>
        <taxon>Metazoa</taxon>
        <taxon>Ecdysozoa</taxon>
        <taxon>Nematoda</taxon>
        <taxon>Chromadorea</taxon>
        <taxon>Rhabditida</taxon>
        <taxon>Rhabditina</taxon>
        <taxon>Rhabditomorpha</taxon>
        <taxon>Strongyloidea</taxon>
        <taxon>Heterorhabditidae</taxon>
        <taxon>Heterorhabditis</taxon>
    </lineage>
</organism>
<dbReference type="Proteomes" id="UP000095283">
    <property type="component" value="Unplaced"/>
</dbReference>
<reference evidence="2" key="1">
    <citation type="submission" date="2016-11" db="UniProtKB">
        <authorList>
            <consortium name="WormBaseParasite"/>
        </authorList>
    </citation>
    <scope>IDENTIFICATION</scope>
</reference>
<accession>A0A1I7XGG7</accession>
<proteinExistence type="predicted"/>
<evidence type="ECO:0000313" key="2">
    <source>
        <dbReference type="WBParaSite" id="Hba_16840"/>
    </source>
</evidence>
<dbReference type="WBParaSite" id="Hba_16840">
    <property type="protein sequence ID" value="Hba_16840"/>
    <property type="gene ID" value="Hba_16840"/>
</dbReference>
<dbReference type="AlphaFoldDB" id="A0A1I7XGG7"/>
<name>A0A1I7XGG7_HETBA</name>
<sequence>MSFLPYQKKPNVKTAFIPLWWPHEKATNMAKGIKNTLDAESLFSHGGFGDLAMTDAEASADYTRKLTSNVQHFDMVTVLHSPDINNVLDTSFYILHLSFQSHSL</sequence>
<evidence type="ECO:0000313" key="1">
    <source>
        <dbReference type="Proteomes" id="UP000095283"/>
    </source>
</evidence>
<protein>
    <submittedName>
        <fullName evidence="2">Flavodoxin-like domain-containing protein</fullName>
    </submittedName>
</protein>